<dbReference type="GO" id="GO:0004252">
    <property type="term" value="F:serine-type endopeptidase activity"/>
    <property type="evidence" value="ECO:0007669"/>
    <property type="project" value="UniProtKB-UniRule"/>
</dbReference>
<evidence type="ECO:0000259" key="8">
    <source>
        <dbReference type="Pfam" id="PF00082"/>
    </source>
</evidence>
<dbReference type="PRINTS" id="PR00723">
    <property type="entry name" value="SUBTILISIN"/>
</dbReference>
<comment type="caution">
    <text evidence="9">The sequence shown here is derived from an EMBL/GenBank/DDBJ whole genome shotgun (WGS) entry which is preliminary data.</text>
</comment>
<keyword evidence="4 5" id="KW-0720">Serine protease</keyword>
<organism evidence="9 10">
    <name type="scientific">Haloferula luteola</name>
    <dbReference type="NCBI Taxonomy" id="595692"/>
    <lineage>
        <taxon>Bacteria</taxon>
        <taxon>Pseudomonadati</taxon>
        <taxon>Verrucomicrobiota</taxon>
        <taxon>Verrucomicrobiia</taxon>
        <taxon>Verrucomicrobiales</taxon>
        <taxon>Verrucomicrobiaceae</taxon>
        <taxon>Haloferula</taxon>
    </lineage>
</organism>
<dbReference type="SUPFAM" id="SSF52743">
    <property type="entry name" value="Subtilisin-like"/>
    <property type="match status" value="1"/>
</dbReference>
<dbReference type="PANTHER" id="PTHR43806">
    <property type="entry name" value="PEPTIDASE S8"/>
    <property type="match status" value="1"/>
</dbReference>
<comment type="similarity">
    <text evidence="1 5 6">Belongs to the peptidase S8 family.</text>
</comment>
<dbReference type="InterPro" id="IPR023828">
    <property type="entry name" value="Peptidase_S8_Ser-AS"/>
</dbReference>
<dbReference type="InterPro" id="IPR036852">
    <property type="entry name" value="Peptidase_S8/S53_dom_sf"/>
</dbReference>
<protein>
    <recommendedName>
        <fullName evidence="8">Peptidase S8/S53 domain-containing protein</fullName>
    </recommendedName>
</protein>
<dbReference type="PROSITE" id="PS51892">
    <property type="entry name" value="SUBTILASE"/>
    <property type="match status" value="1"/>
</dbReference>
<feature type="region of interest" description="Disordered" evidence="7">
    <location>
        <begin position="507"/>
        <end position="529"/>
    </location>
</feature>
<dbReference type="Pfam" id="PF00082">
    <property type="entry name" value="Peptidase_S8"/>
    <property type="match status" value="1"/>
</dbReference>
<dbReference type="RefSeq" id="WP_184016229.1">
    <property type="nucleotide sequence ID" value="NZ_JACHFD010000003.1"/>
</dbReference>
<dbReference type="InterPro" id="IPR050131">
    <property type="entry name" value="Peptidase_S8_subtilisin-like"/>
</dbReference>
<dbReference type="InterPro" id="IPR015500">
    <property type="entry name" value="Peptidase_S8_subtilisin-rel"/>
</dbReference>
<dbReference type="AlphaFoldDB" id="A0A840UYA0"/>
<keyword evidence="3 5" id="KW-0378">Hydrolase</keyword>
<gene>
    <name evidence="9" type="ORF">HNR46_000943</name>
</gene>
<sequence>MHGKRPLLIALAVLLIGLLVGRWLGQSASTTDGSASSDESIQRQVVRNQRVEDSRLPAPKSERGPGAHFREDSEAIASGAIANQRAITFGSAEALAAFLKKIEGKGIAVLDRIDALNTLRLSFLNLEDLLAALDGDEDMGFIFPALTPGNGTVQDGAVGFGDHFLEWLGISDTSGYGSNIKVAVLDTGVVITDTFTGKVTQVDWVDRPTDLSSQNSHGTSVASIILGQLGLSPSAELYDYRIANDEGVSDTFLIAKAVMEAVSSGVDLINISLGSRGYSQVLENAVMAAYQAGILVIASTGNDGYDSVSYPASSNYVVGVGAVEGRGEVLDFSNTGNVSITGPGLALSAADTSGSSTYFSGTSAAAPTVTGGIAAVMSQFGISAESAWRILLATANESGAPGYDSLYGEGTLNVGRALDSQTPGINDVAIASNYFTTNSAGNSVVQVVVENRGTTTLTNVPVSVTTPAGAQDASVSSLIPGEVTVLTFPLGQSQGDVTVSSSVEISNGVVDENPQDNQRADTQSTSDSP</sequence>
<dbReference type="InterPro" id="IPR022398">
    <property type="entry name" value="Peptidase_S8_His-AS"/>
</dbReference>
<dbReference type="InterPro" id="IPR000209">
    <property type="entry name" value="Peptidase_S8/S53_dom"/>
</dbReference>
<feature type="compositionally biased region" description="Low complexity" evidence="7">
    <location>
        <begin position="28"/>
        <end position="39"/>
    </location>
</feature>
<evidence type="ECO:0000256" key="7">
    <source>
        <dbReference type="SAM" id="MobiDB-lite"/>
    </source>
</evidence>
<dbReference type="EMBL" id="JACHFD010000003">
    <property type="protein sequence ID" value="MBB5350715.1"/>
    <property type="molecule type" value="Genomic_DNA"/>
</dbReference>
<feature type="active site" description="Charge relay system" evidence="5">
    <location>
        <position position="186"/>
    </location>
</feature>
<name>A0A840UYA0_9BACT</name>
<evidence type="ECO:0000313" key="10">
    <source>
        <dbReference type="Proteomes" id="UP000557717"/>
    </source>
</evidence>
<evidence type="ECO:0000256" key="5">
    <source>
        <dbReference type="PROSITE-ProRule" id="PRU01240"/>
    </source>
</evidence>
<dbReference type="PANTHER" id="PTHR43806:SF11">
    <property type="entry name" value="CEREVISIN-RELATED"/>
    <property type="match status" value="1"/>
</dbReference>
<evidence type="ECO:0000256" key="2">
    <source>
        <dbReference type="ARBA" id="ARBA00022670"/>
    </source>
</evidence>
<feature type="active site" description="Charge relay system" evidence="5">
    <location>
        <position position="217"/>
    </location>
</feature>
<evidence type="ECO:0000256" key="4">
    <source>
        <dbReference type="ARBA" id="ARBA00022825"/>
    </source>
</evidence>
<keyword evidence="10" id="KW-1185">Reference proteome</keyword>
<dbReference type="PROSITE" id="PS00136">
    <property type="entry name" value="SUBTILASE_ASP"/>
    <property type="match status" value="1"/>
</dbReference>
<feature type="region of interest" description="Disordered" evidence="7">
    <location>
        <begin position="28"/>
        <end position="69"/>
    </location>
</feature>
<feature type="active site" description="Charge relay system" evidence="5">
    <location>
        <position position="363"/>
    </location>
</feature>
<dbReference type="GO" id="GO:0006508">
    <property type="term" value="P:proteolysis"/>
    <property type="evidence" value="ECO:0007669"/>
    <property type="project" value="UniProtKB-KW"/>
</dbReference>
<dbReference type="PROSITE" id="PS00138">
    <property type="entry name" value="SUBTILASE_SER"/>
    <property type="match status" value="1"/>
</dbReference>
<feature type="domain" description="Peptidase S8/S53" evidence="8">
    <location>
        <begin position="177"/>
        <end position="410"/>
    </location>
</feature>
<keyword evidence="2 5" id="KW-0645">Protease</keyword>
<dbReference type="Gene3D" id="3.40.50.200">
    <property type="entry name" value="Peptidase S8/S53 domain"/>
    <property type="match status" value="1"/>
</dbReference>
<evidence type="ECO:0000256" key="1">
    <source>
        <dbReference type="ARBA" id="ARBA00011073"/>
    </source>
</evidence>
<feature type="compositionally biased region" description="Basic and acidic residues" evidence="7">
    <location>
        <begin position="49"/>
        <end position="69"/>
    </location>
</feature>
<reference evidence="9 10" key="1">
    <citation type="submission" date="2020-08" db="EMBL/GenBank/DDBJ databases">
        <title>Genomic Encyclopedia of Type Strains, Phase IV (KMG-IV): sequencing the most valuable type-strain genomes for metagenomic binning, comparative biology and taxonomic classification.</title>
        <authorList>
            <person name="Goeker M."/>
        </authorList>
    </citation>
    <scope>NUCLEOTIDE SEQUENCE [LARGE SCALE GENOMIC DNA]</scope>
    <source>
        <strain evidence="9 10">YC6886</strain>
    </source>
</reference>
<dbReference type="PROSITE" id="PS00137">
    <property type="entry name" value="SUBTILASE_HIS"/>
    <property type="match status" value="1"/>
</dbReference>
<evidence type="ECO:0000313" key="9">
    <source>
        <dbReference type="EMBL" id="MBB5350715.1"/>
    </source>
</evidence>
<feature type="compositionally biased region" description="Polar residues" evidence="7">
    <location>
        <begin position="515"/>
        <end position="529"/>
    </location>
</feature>
<dbReference type="Proteomes" id="UP000557717">
    <property type="component" value="Unassembled WGS sequence"/>
</dbReference>
<accession>A0A840UYA0</accession>
<dbReference type="InterPro" id="IPR023827">
    <property type="entry name" value="Peptidase_S8_Asp-AS"/>
</dbReference>
<evidence type="ECO:0000256" key="3">
    <source>
        <dbReference type="ARBA" id="ARBA00022801"/>
    </source>
</evidence>
<evidence type="ECO:0000256" key="6">
    <source>
        <dbReference type="RuleBase" id="RU003355"/>
    </source>
</evidence>
<proteinExistence type="inferred from homology"/>